<dbReference type="EMBL" id="FZOQ01000038">
    <property type="protein sequence ID" value="SNT27141.1"/>
    <property type="molecule type" value="Genomic_DNA"/>
</dbReference>
<dbReference type="InterPro" id="IPR037401">
    <property type="entry name" value="SnoaL-like"/>
</dbReference>
<name>A0A239L9K6_9BACT</name>
<keyword evidence="3" id="KW-1185">Reference proteome</keyword>
<evidence type="ECO:0000313" key="3">
    <source>
        <dbReference type="Proteomes" id="UP000198432"/>
    </source>
</evidence>
<proteinExistence type="predicted"/>
<sequence>MEVLAEDRVATLHRIVRAYVAEGLAKGNFDAIPYHEAVELRAPLCPGGSAVPLKGREQLREVWWKPLPDLVEACEVVDSFVNTEQTAAAVEFYCYLRAPKVKLRIMDRFQIDEQGRITAQENFFDPRDVTHPGWQQ</sequence>
<reference evidence="3" key="1">
    <citation type="submission" date="2017-06" db="EMBL/GenBank/DDBJ databases">
        <authorList>
            <person name="Varghese N."/>
            <person name="Submissions S."/>
        </authorList>
    </citation>
    <scope>NUCLEOTIDE SEQUENCE [LARGE SCALE GENOMIC DNA]</scope>
    <source>
        <strain evidence="3">NKM1</strain>
    </source>
</reference>
<organism evidence="2 3">
    <name type="scientific">Pontibacter ummariensis</name>
    <dbReference type="NCBI Taxonomy" id="1610492"/>
    <lineage>
        <taxon>Bacteria</taxon>
        <taxon>Pseudomonadati</taxon>
        <taxon>Bacteroidota</taxon>
        <taxon>Cytophagia</taxon>
        <taxon>Cytophagales</taxon>
        <taxon>Hymenobacteraceae</taxon>
        <taxon>Pontibacter</taxon>
    </lineage>
</organism>
<feature type="domain" description="SnoaL-like" evidence="1">
    <location>
        <begin position="16"/>
        <end position="119"/>
    </location>
</feature>
<dbReference type="RefSeq" id="WP_089321738.1">
    <property type="nucleotide sequence ID" value="NZ_FZOQ01000038.1"/>
</dbReference>
<dbReference type="Pfam" id="PF12680">
    <property type="entry name" value="SnoaL_2"/>
    <property type="match status" value="1"/>
</dbReference>
<accession>A0A239L9K6</accession>
<dbReference type="OrthoDB" id="9990030at2"/>
<dbReference type="SUPFAM" id="SSF54427">
    <property type="entry name" value="NTF2-like"/>
    <property type="match status" value="1"/>
</dbReference>
<dbReference type="InterPro" id="IPR032710">
    <property type="entry name" value="NTF2-like_dom_sf"/>
</dbReference>
<dbReference type="Proteomes" id="UP000198432">
    <property type="component" value="Unassembled WGS sequence"/>
</dbReference>
<dbReference type="AlphaFoldDB" id="A0A239L9K6"/>
<dbReference type="Gene3D" id="3.10.450.50">
    <property type="match status" value="1"/>
</dbReference>
<evidence type="ECO:0000259" key="1">
    <source>
        <dbReference type="Pfam" id="PF12680"/>
    </source>
</evidence>
<gene>
    <name evidence="2" type="ORF">SAMN06296052_1381</name>
</gene>
<evidence type="ECO:0000313" key="2">
    <source>
        <dbReference type="EMBL" id="SNT27141.1"/>
    </source>
</evidence>
<protein>
    <submittedName>
        <fullName evidence="2">SnoaL-like domain-containing protein</fullName>
    </submittedName>
</protein>